<dbReference type="Proteomes" id="UP000234289">
    <property type="component" value="Unassembled WGS sequence"/>
</dbReference>
<accession>A0A2H1KTK0</accession>
<name>A0A2H1KTK0_BREAU</name>
<evidence type="ECO:0008006" key="3">
    <source>
        <dbReference type="Google" id="ProtNLM"/>
    </source>
</evidence>
<evidence type="ECO:0000313" key="1">
    <source>
        <dbReference type="EMBL" id="SMY02874.1"/>
    </source>
</evidence>
<dbReference type="EMBL" id="FXZG01000041">
    <property type="protein sequence ID" value="SMY02874.1"/>
    <property type="molecule type" value="Genomic_DNA"/>
</dbReference>
<organism evidence="1 2">
    <name type="scientific">Brevibacterium aurantiacum</name>
    <dbReference type="NCBI Taxonomy" id="273384"/>
    <lineage>
        <taxon>Bacteria</taxon>
        <taxon>Bacillati</taxon>
        <taxon>Actinomycetota</taxon>
        <taxon>Actinomycetes</taxon>
        <taxon>Micrococcales</taxon>
        <taxon>Brevibacteriaceae</taxon>
        <taxon>Brevibacterium</taxon>
    </lineage>
</organism>
<dbReference type="AlphaFoldDB" id="A0A2H1KTK0"/>
<gene>
    <name evidence="1" type="ORF">BAUR920_03577</name>
</gene>
<proteinExistence type="predicted"/>
<reference evidence="2" key="1">
    <citation type="submission" date="2017-03" db="EMBL/GenBank/DDBJ databases">
        <authorList>
            <person name="Monnet C."/>
        </authorList>
    </citation>
    <scope>NUCLEOTIDE SEQUENCE [LARGE SCALE GENOMIC DNA]</scope>
    <source>
        <strain evidence="2">CNRZ 920</strain>
    </source>
</reference>
<sequence>MSARQSKLIDWKSLGRERFERMVEALISKEFENEEVLIPDGRGGDAGIDASVRTIESYTIFQFKYFTDGFPTHYKSRRNQIRSSFKTALKHAPTDWILVIPGNTTPSEYEFVQNLQTEDHPNLRISVWGRSKLDVVASKHPDIVSFFNRDDDLERLLANIGEEAHAPKSTTDIKRRLDNIAEGAATMDEDWTLDFSRTGSGNTFALRPKHPRAHEISPVKIGLSLDFPPEESDLKRIWSRHYEYGIGSSITLPSHVVRGFRIEGPSFLETTGDLSRIVMSDLEDSRDALKCIIEAISDDRVTGSFRGLATRFGTGIRGISVELKFYETVSLAIPIPADRSSSEGDITLSPGEFSADADTTHKSARLMRALHESEILKIFISGNQLCTLKCQSNALSSDIEHFKIIEDYSSDIKFIEAKLGVDIGIPEEISDYTRAVARSVRLILDGYMTRHPSRASFGVELDLNASDNPTISEMLSGKAHSLKFETESHEVTIGDSKIALGPVAFYSPSTVLEYVSESTSSTESVETDKALVKTEDGKPMFWFIESGIRQDSNGAIASSAWNVLNVEEF</sequence>
<evidence type="ECO:0000313" key="2">
    <source>
        <dbReference type="Proteomes" id="UP000234289"/>
    </source>
</evidence>
<protein>
    <recommendedName>
        <fullName evidence="3">Restriction endonuclease type IV Mrr domain-containing protein</fullName>
    </recommendedName>
</protein>